<proteinExistence type="predicted"/>
<name>A0AAV7L0D1_PLEWA</name>
<gene>
    <name evidence="2" type="ORF">NDU88_005289</name>
</gene>
<dbReference type="AlphaFoldDB" id="A0AAV7L0D1"/>
<evidence type="ECO:0000313" key="3">
    <source>
        <dbReference type="Proteomes" id="UP001066276"/>
    </source>
</evidence>
<feature type="region of interest" description="Disordered" evidence="1">
    <location>
        <begin position="22"/>
        <end position="49"/>
    </location>
</feature>
<sequence>MCTGCETYSVLLGQLARPIRHSLRTGPPHAATRAVSPSEVRGGGESDPSPLCDSVCVADRYAALYCSHCMWAPGAQHGIPRAAAPGGAGTTAVQPPQLPEHSSSRRPQRARAALGSVAIFQRQGEAAVDGSGFIRAPTRPSPATAAPDKP</sequence>
<feature type="region of interest" description="Disordered" evidence="1">
    <location>
        <begin position="129"/>
        <end position="150"/>
    </location>
</feature>
<evidence type="ECO:0000256" key="1">
    <source>
        <dbReference type="SAM" id="MobiDB-lite"/>
    </source>
</evidence>
<accession>A0AAV7L0D1</accession>
<comment type="caution">
    <text evidence="2">The sequence shown here is derived from an EMBL/GenBank/DDBJ whole genome shotgun (WGS) entry which is preliminary data.</text>
</comment>
<keyword evidence="3" id="KW-1185">Reference proteome</keyword>
<dbReference type="EMBL" id="JANPWB010000016">
    <property type="protein sequence ID" value="KAJ1085156.1"/>
    <property type="molecule type" value="Genomic_DNA"/>
</dbReference>
<feature type="region of interest" description="Disordered" evidence="1">
    <location>
        <begin position="78"/>
        <end position="112"/>
    </location>
</feature>
<reference evidence="2" key="1">
    <citation type="journal article" date="2022" name="bioRxiv">
        <title>Sequencing and chromosome-scale assembly of the giantPleurodeles waltlgenome.</title>
        <authorList>
            <person name="Brown T."/>
            <person name="Elewa A."/>
            <person name="Iarovenko S."/>
            <person name="Subramanian E."/>
            <person name="Araus A.J."/>
            <person name="Petzold A."/>
            <person name="Susuki M."/>
            <person name="Suzuki K.-i.T."/>
            <person name="Hayashi T."/>
            <person name="Toyoda A."/>
            <person name="Oliveira C."/>
            <person name="Osipova E."/>
            <person name="Leigh N.D."/>
            <person name="Simon A."/>
            <person name="Yun M.H."/>
        </authorList>
    </citation>
    <scope>NUCLEOTIDE SEQUENCE</scope>
    <source>
        <strain evidence="2">20211129_DDA</strain>
        <tissue evidence="2">Liver</tissue>
    </source>
</reference>
<feature type="compositionally biased region" description="Low complexity" evidence="1">
    <location>
        <begin position="135"/>
        <end position="150"/>
    </location>
</feature>
<dbReference type="Proteomes" id="UP001066276">
    <property type="component" value="Chromosome 12"/>
</dbReference>
<protein>
    <submittedName>
        <fullName evidence="2">Uncharacterized protein</fullName>
    </submittedName>
</protein>
<evidence type="ECO:0000313" key="2">
    <source>
        <dbReference type="EMBL" id="KAJ1085156.1"/>
    </source>
</evidence>
<organism evidence="2 3">
    <name type="scientific">Pleurodeles waltl</name>
    <name type="common">Iberian ribbed newt</name>
    <dbReference type="NCBI Taxonomy" id="8319"/>
    <lineage>
        <taxon>Eukaryota</taxon>
        <taxon>Metazoa</taxon>
        <taxon>Chordata</taxon>
        <taxon>Craniata</taxon>
        <taxon>Vertebrata</taxon>
        <taxon>Euteleostomi</taxon>
        <taxon>Amphibia</taxon>
        <taxon>Batrachia</taxon>
        <taxon>Caudata</taxon>
        <taxon>Salamandroidea</taxon>
        <taxon>Salamandridae</taxon>
        <taxon>Pleurodelinae</taxon>
        <taxon>Pleurodeles</taxon>
    </lineage>
</organism>